<evidence type="ECO:0000313" key="2">
    <source>
        <dbReference type="Proteomes" id="UP000663836"/>
    </source>
</evidence>
<evidence type="ECO:0000313" key="1">
    <source>
        <dbReference type="EMBL" id="CAF4303435.1"/>
    </source>
</evidence>
<comment type="caution">
    <text evidence="1">The sequence shown here is derived from an EMBL/GenBank/DDBJ whole genome shotgun (WGS) entry which is preliminary data.</text>
</comment>
<dbReference type="EMBL" id="CAJOBD010036400">
    <property type="protein sequence ID" value="CAF4303435.1"/>
    <property type="molecule type" value="Genomic_DNA"/>
</dbReference>
<accession>A0A820I558</accession>
<dbReference type="AlphaFoldDB" id="A0A820I558"/>
<sequence>FLKFGSYEELNKHPLMHLLDIYVLANKDESLHEDAMKYFAKMETGK</sequence>
<reference evidence="1" key="1">
    <citation type="submission" date="2021-02" db="EMBL/GenBank/DDBJ databases">
        <authorList>
            <person name="Nowell W R."/>
        </authorList>
    </citation>
    <scope>NUCLEOTIDE SEQUENCE</scope>
</reference>
<proteinExistence type="predicted"/>
<name>A0A820I558_9BILA</name>
<dbReference type="Proteomes" id="UP000663836">
    <property type="component" value="Unassembled WGS sequence"/>
</dbReference>
<feature type="non-terminal residue" evidence="1">
    <location>
        <position position="1"/>
    </location>
</feature>
<organism evidence="1 2">
    <name type="scientific">Rotaria sordida</name>
    <dbReference type="NCBI Taxonomy" id="392033"/>
    <lineage>
        <taxon>Eukaryota</taxon>
        <taxon>Metazoa</taxon>
        <taxon>Spiralia</taxon>
        <taxon>Gnathifera</taxon>
        <taxon>Rotifera</taxon>
        <taxon>Eurotatoria</taxon>
        <taxon>Bdelloidea</taxon>
        <taxon>Philodinida</taxon>
        <taxon>Philodinidae</taxon>
        <taxon>Rotaria</taxon>
    </lineage>
</organism>
<protein>
    <submittedName>
        <fullName evidence="1">Uncharacterized protein</fullName>
    </submittedName>
</protein>
<gene>
    <name evidence="1" type="ORF">JBS370_LOCUS40467</name>
</gene>